<dbReference type="InterPro" id="IPR000182">
    <property type="entry name" value="GNAT_dom"/>
</dbReference>
<dbReference type="HOGENOM" id="CLU_013985_23_0_9"/>
<dbReference type="CDD" id="cd04301">
    <property type="entry name" value="NAT_SF"/>
    <property type="match status" value="1"/>
</dbReference>
<dbReference type="InterPro" id="IPR016181">
    <property type="entry name" value="Acyl_CoA_acyltransferase"/>
</dbReference>
<keyword evidence="3" id="KW-0808">Transferase</keyword>
<dbReference type="STRING" id="883114.HMPREF9709_01014"/>
<dbReference type="GO" id="GO:0008999">
    <property type="term" value="F:protein-N-terminal-alanine acetyltransferase activity"/>
    <property type="evidence" value="ECO:0007669"/>
    <property type="project" value="UniProtKB-EC"/>
</dbReference>
<keyword evidence="4" id="KW-1185">Reference proteome</keyword>
<reference evidence="3 4" key="1">
    <citation type="submission" date="2012-01" db="EMBL/GenBank/DDBJ databases">
        <title>The Genome Sequence of Helcococcus kunzii ATCC 51366.</title>
        <authorList>
            <consortium name="The Broad Institute Genome Sequencing Platform"/>
            <person name="Earl A."/>
            <person name="Ward D."/>
            <person name="Feldgarden M."/>
            <person name="Gevers D."/>
            <person name="Huys G."/>
            <person name="Young S.K."/>
            <person name="Zeng Q."/>
            <person name="Gargeya S."/>
            <person name="Fitzgerald M."/>
            <person name="Haas B."/>
            <person name="Abouelleil A."/>
            <person name="Alvarado L."/>
            <person name="Arachchi H.M."/>
            <person name="Berlin A."/>
            <person name="Chapman S.B."/>
            <person name="Gearin G."/>
            <person name="Goldberg J."/>
            <person name="Griggs A."/>
            <person name="Gujja S."/>
            <person name="Hansen M."/>
            <person name="Heiman D."/>
            <person name="Howarth C."/>
            <person name="Larimer J."/>
            <person name="Lui A."/>
            <person name="MacDonald P.J.P."/>
            <person name="McCowen C."/>
            <person name="Montmayeur A."/>
            <person name="Murphy C."/>
            <person name="Neiman D."/>
            <person name="Pearson M."/>
            <person name="Priest M."/>
            <person name="Roberts A."/>
            <person name="Saif S."/>
            <person name="Shea T."/>
            <person name="Sisk P."/>
            <person name="Stolte C."/>
            <person name="Sykes S."/>
            <person name="Wortman J."/>
            <person name="Nusbaum C."/>
            <person name="Birren B."/>
        </authorList>
    </citation>
    <scope>NUCLEOTIDE SEQUENCE [LARGE SCALE GENOMIC DNA]</scope>
    <source>
        <strain evidence="3 4">ATCC 51366</strain>
    </source>
</reference>
<name>H3NNV3_9FIRM</name>
<dbReference type="Gene3D" id="3.40.630.30">
    <property type="match status" value="1"/>
</dbReference>
<organism evidence="3 4">
    <name type="scientific">Helcococcus kunzii ATCC 51366</name>
    <dbReference type="NCBI Taxonomy" id="883114"/>
    <lineage>
        <taxon>Bacteria</taxon>
        <taxon>Bacillati</taxon>
        <taxon>Bacillota</taxon>
        <taxon>Tissierellia</taxon>
        <taxon>Tissierellales</taxon>
        <taxon>Peptoniphilaceae</taxon>
        <taxon>Helcococcus</taxon>
    </lineage>
</organism>
<dbReference type="InterPro" id="IPR006464">
    <property type="entry name" value="AcTrfase_RimI/Ard1"/>
</dbReference>
<dbReference type="PROSITE" id="PS51186">
    <property type="entry name" value="GNAT"/>
    <property type="match status" value="1"/>
</dbReference>
<dbReference type="AlphaFoldDB" id="H3NNV3"/>
<dbReference type="RefSeq" id="WP_005398493.1">
    <property type="nucleotide sequence ID" value="NZ_JH601088.1"/>
</dbReference>
<evidence type="ECO:0000313" key="4">
    <source>
        <dbReference type="Proteomes" id="UP000004191"/>
    </source>
</evidence>
<dbReference type="eggNOG" id="COG0456">
    <property type="taxonomic scope" value="Bacteria"/>
</dbReference>
<evidence type="ECO:0000256" key="1">
    <source>
        <dbReference type="RuleBase" id="RU363094"/>
    </source>
</evidence>
<dbReference type="EC" id="2.3.1.266" evidence="1"/>
<accession>H3NNV3</accession>
<dbReference type="SUPFAM" id="SSF55729">
    <property type="entry name" value="Acyl-CoA N-acyltransferases (Nat)"/>
    <property type="match status" value="1"/>
</dbReference>
<dbReference type="Proteomes" id="UP000004191">
    <property type="component" value="Unassembled WGS sequence"/>
</dbReference>
<dbReference type="GeneID" id="96999007"/>
<feature type="domain" description="N-acetyltransferase" evidence="2">
    <location>
        <begin position="3"/>
        <end position="143"/>
    </location>
</feature>
<protein>
    <recommendedName>
        <fullName evidence="1">[Ribosomal protein bS18]-alanine N-acetyltransferase</fullName>
        <ecNumber evidence="1">2.3.1.266</ecNumber>
    </recommendedName>
</protein>
<dbReference type="PANTHER" id="PTHR47542">
    <property type="entry name" value="ACYL-COA N-ACYLTRANSFERASES (NAT) SUPERFAMILY PROTEIN"/>
    <property type="match status" value="1"/>
</dbReference>
<dbReference type="EMBL" id="AGEI01000021">
    <property type="protein sequence ID" value="EHR34078.1"/>
    <property type="molecule type" value="Genomic_DNA"/>
</dbReference>
<proteinExistence type="inferred from homology"/>
<comment type="caution">
    <text evidence="3">The sequence shown here is derived from an EMBL/GenBank/DDBJ whole genome shotgun (WGS) entry which is preliminary data.</text>
</comment>
<comment type="function">
    <text evidence="1">Acetylates the N-terminal alanine of ribosomal protein bS18.</text>
</comment>
<gene>
    <name evidence="3" type="ORF">HMPREF9709_01014</name>
</gene>
<keyword evidence="1" id="KW-0963">Cytoplasm</keyword>
<comment type="subcellular location">
    <subcellularLocation>
        <location evidence="1">Cytoplasm</location>
    </subcellularLocation>
</comment>
<comment type="similarity">
    <text evidence="1">Belongs to the acetyltransferase family. RimI subfamily.</text>
</comment>
<comment type="catalytic activity">
    <reaction evidence="1">
        <text>N-terminal L-alanyl-[ribosomal protein bS18] + acetyl-CoA = N-terminal N(alpha)-acetyl-L-alanyl-[ribosomal protein bS18] + CoA + H(+)</text>
        <dbReference type="Rhea" id="RHEA:43756"/>
        <dbReference type="Rhea" id="RHEA-COMP:10676"/>
        <dbReference type="Rhea" id="RHEA-COMP:10677"/>
        <dbReference type="ChEBI" id="CHEBI:15378"/>
        <dbReference type="ChEBI" id="CHEBI:57287"/>
        <dbReference type="ChEBI" id="CHEBI:57288"/>
        <dbReference type="ChEBI" id="CHEBI:64718"/>
        <dbReference type="ChEBI" id="CHEBI:83683"/>
        <dbReference type="EC" id="2.3.1.266"/>
    </reaction>
</comment>
<dbReference type="Pfam" id="PF00583">
    <property type="entry name" value="Acetyltransf_1"/>
    <property type="match status" value="1"/>
</dbReference>
<dbReference type="PANTHER" id="PTHR47542:SF2">
    <property type="entry name" value="ACYL-COA N-ACYLTRANSFERASES (NAT) SUPERFAMILY PROTEIN"/>
    <property type="match status" value="1"/>
</dbReference>
<dbReference type="NCBIfam" id="TIGR01575">
    <property type="entry name" value="rimI"/>
    <property type="match status" value="1"/>
</dbReference>
<dbReference type="GO" id="GO:0005737">
    <property type="term" value="C:cytoplasm"/>
    <property type="evidence" value="ECO:0007669"/>
    <property type="project" value="UniProtKB-SubCell"/>
</dbReference>
<evidence type="ECO:0000259" key="2">
    <source>
        <dbReference type="PROSITE" id="PS51186"/>
    </source>
</evidence>
<evidence type="ECO:0000313" key="3">
    <source>
        <dbReference type="EMBL" id="EHR34078.1"/>
    </source>
</evidence>
<sequence>MKKYFREIDEKDIECLVEIEKAFPNPWPLKAFFLEMEGEFNKSIALCIDDNLIGYIFYSEYLDEININHFVIDPKYRRMGYASEILNKLISGMTNKQLLYLEVHTKNEAAINLYKKHGLRIIRTRKNYYSLGEDAYIMQLDRKEEL</sequence>